<evidence type="ECO:0000256" key="2">
    <source>
        <dbReference type="ARBA" id="ARBA00010211"/>
    </source>
</evidence>
<dbReference type="Gene3D" id="3.90.850.10">
    <property type="entry name" value="Fumarylacetoacetase-like, C-terminal domain"/>
    <property type="match status" value="1"/>
</dbReference>
<dbReference type="InterPro" id="IPR051121">
    <property type="entry name" value="FAH"/>
</dbReference>
<dbReference type="FunFam" id="3.90.850.10:FF:000002">
    <property type="entry name" value="2-hydroxyhepta-2,4-diene-1,7-dioate isomerase"/>
    <property type="match status" value="1"/>
</dbReference>
<dbReference type="EMBL" id="FCOK02000041">
    <property type="protein sequence ID" value="SAL51692.1"/>
    <property type="molecule type" value="Genomic_DNA"/>
</dbReference>
<keyword evidence="4" id="KW-0378">Hydrolase</keyword>
<dbReference type="PANTHER" id="PTHR42796">
    <property type="entry name" value="FUMARYLACETOACETATE HYDROLASE DOMAIN-CONTAINING PROTEIN 2A-RELATED"/>
    <property type="match status" value="1"/>
</dbReference>
<gene>
    <name evidence="6" type="ORF">AWB69_05308</name>
</gene>
<dbReference type="GO" id="GO:0019752">
    <property type="term" value="P:carboxylic acid metabolic process"/>
    <property type="evidence" value="ECO:0007669"/>
    <property type="project" value="UniProtKB-ARBA"/>
</dbReference>
<dbReference type="GO" id="GO:0016853">
    <property type="term" value="F:isomerase activity"/>
    <property type="evidence" value="ECO:0007669"/>
    <property type="project" value="UniProtKB-ARBA"/>
</dbReference>
<dbReference type="InterPro" id="IPR011234">
    <property type="entry name" value="Fumarylacetoacetase-like_C"/>
</dbReference>
<evidence type="ECO:0000256" key="4">
    <source>
        <dbReference type="ARBA" id="ARBA00022801"/>
    </source>
</evidence>
<proteinExistence type="inferred from homology"/>
<protein>
    <submittedName>
        <fullName evidence="6">5-oxopent-3-ene-1,2,5-tricarboxylate decarboxylase</fullName>
    </submittedName>
</protein>
<dbReference type="Proteomes" id="UP000054683">
    <property type="component" value="Unassembled WGS sequence"/>
</dbReference>
<evidence type="ECO:0000256" key="1">
    <source>
        <dbReference type="ARBA" id="ARBA00001946"/>
    </source>
</evidence>
<dbReference type="Pfam" id="PF01557">
    <property type="entry name" value="FAA_hydrolase"/>
    <property type="match status" value="1"/>
</dbReference>
<dbReference type="GO" id="GO:0016787">
    <property type="term" value="F:hydrolase activity"/>
    <property type="evidence" value="ECO:0007669"/>
    <property type="project" value="UniProtKB-KW"/>
</dbReference>
<comment type="similarity">
    <text evidence="2">Belongs to the FAH family.</text>
</comment>
<sequence>MKFLSYEFEGAARLGALVDDGVVDIGRRLGVNSLRQLLEAGKLAAAAELEGAQPDHALGDVVFLPLIPDPAHFYCVGVNYADHLKEVQDAGIARPKPKHPSLFPRFPESLVAHDQPLQIPKVSDEFDYEAELAVVIGKGGRYIDEADALSHVAGYTCFNDGSVRDWQYHSSQVTSGKNFWQTGGLGPWLVTADEIPDPSCLDIKLLLNGKTLQNSNTRHLIFDVAQIIAYASALIPLKPGDVIATGTPSGVGFSRTPPIFMKAGDICEVQIEKIGTLRNKVEKAVS</sequence>
<evidence type="ECO:0000313" key="7">
    <source>
        <dbReference type="Proteomes" id="UP000054683"/>
    </source>
</evidence>
<dbReference type="AlphaFoldDB" id="A0A158I507"/>
<organism evidence="6 7">
    <name type="scientific">Caballeronia udeis</name>
    <dbReference type="NCBI Taxonomy" id="1232866"/>
    <lineage>
        <taxon>Bacteria</taxon>
        <taxon>Pseudomonadati</taxon>
        <taxon>Pseudomonadota</taxon>
        <taxon>Betaproteobacteria</taxon>
        <taxon>Burkholderiales</taxon>
        <taxon>Burkholderiaceae</taxon>
        <taxon>Caballeronia</taxon>
    </lineage>
</organism>
<dbReference type="OrthoDB" id="9805307at2"/>
<keyword evidence="3" id="KW-0479">Metal-binding</keyword>
<accession>A0A158I507</accession>
<evidence type="ECO:0000259" key="5">
    <source>
        <dbReference type="Pfam" id="PF01557"/>
    </source>
</evidence>
<name>A0A158I507_9BURK</name>
<reference evidence="6 7" key="1">
    <citation type="submission" date="2016-01" db="EMBL/GenBank/DDBJ databases">
        <authorList>
            <person name="Oliw E.H."/>
        </authorList>
    </citation>
    <scope>NUCLEOTIDE SEQUENCE [LARGE SCALE GENOMIC DNA]</scope>
    <source>
        <strain evidence="6">LMG 27134</strain>
    </source>
</reference>
<dbReference type="SUPFAM" id="SSF56529">
    <property type="entry name" value="FAH"/>
    <property type="match status" value="1"/>
</dbReference>
<evidence type="ECO:0000313" key="6">
    <source>
        <dbReference type="EMBL" id="SAL51692.1"/>
    </source>
</evidence>
<feature type="domain" description="Fumarylacetoacetase-like C-terminal" evidence="5">
    <location>
        <begin position="73"/>
        <end position="281"/>
    </location>
</feature>
<evidence type="ECO:0000256" key="3">
    <source>
        <dbReference type="ARBA" id="ARBA00022723"/>
    </source>
</evidence>
<dbReference type="GO" id="GO:0046872">
    <property type="term" value="F:metal ion binding"/>
    <property type="evidence" value="ECO:0007669"/>
    <property type="project" value="UniProtKB-KW"/>
</dbReference>
<dbReference type="InterPro" id="IPR036663">
    <property type="entry name" value="Fumarylacetoacetase_C_sf"/>
</dbReference>
<dbReference type="PANTHER" id="PTHR42796:SF4">
    <property type="entry name" value="FUMARYLACETOACETATE HYDROLASE DOMAIN-CONTAINING PROTEIN 2A"/>
    <property type="match status" value="1"/>
</dbReference>
<comment type="cofactor">
    <cofactor evidence="1">
        <name>Mg(2+)</name>
        <dbReference type="ChEBI" id="CHEBI:18420"/>
    </cofactor>
</comment>